<feature type="region of interest" description="Disordered" evidence="2">
    <location>
        <begin position="188"/>
        <end position="235"/>
    </location>
</feature>
<feature type="coiled-coil region" evidence="1">
    <location>
        <begin position="20"/>
        <end position="67"/>
    </location>
</feature>
<proteinExistence type="predicted"/>
<protein>
    <submittedName>
        <fullName evidence="3">Uncharacterized protein</fullName>
    </submittedName>
</protein>
<feature type="compositionally biased region" description="Basic and acidic residues" evidence="2">
    <location>
        <begin position="188"/>
        <end position="206"/>
    </location>
</feature>
<sequence length="315" mass="38301">MEDCSFVFMDIIIECRKKKLVELDQEIKEIQSILESLEGGENPKERIVKIAESVDRLEEDIKKTKKKKFLRDMDDYKNDRVRNFQKKYDSYYEKKNFQEKKTYQQFKRTEYENQNRNHYERRNNNWNGSPNQQSRRLYVRENPNLIPVNEKRWTKEGWRRSVNNIEGDHLLRRRDPPLVQRRAETKYKQNTEREGFRISRGQDERKHRMPPNTNLNRRNEIYSKNKDRENEKTSERRIVEEYVETPVGGNTVTVQAEVHNTTREAVFLGRNTREITTWFHPMTPRRTKRKEPNLEEIEEEEEQGISKKKTKKSTQ</sequence>
<accession>A0AAD1RCY6</accession>
<feature type="compositionally biased region" description="Acidic residues" evidence="2">
    <location>
        <begin position="294"/>
        <end position="303"/>
    </location>
</feature>
<feature type="compositionally biased region" description="Basic residues" evidence="2">
    <location>
        <begin position="306"/>
        <end position="315"/>
    </location>
</feature>
<organism evidence="3 4">
    <name type="scientific">Pelobates cultripes</name>
    <name type="common">Western spadefoot toad</name>
    <dbReference type="NCBI Taxonomy" id="61616"/>
    <lineage>
        <taxon>Eukaryota</taxon>
        <taxon>Metazoa</taxon>
        <taxon>Chordata</taxon>
        <taxon>Craniata</taxon>
        <taxon>Vertebrata</taxon>
        <taxon>Euteleostomi</taxon>
        <taxon>Amphibia</taxon>
        <taxon>Batrachia</taxon>
        <taxon>Anura</taxon>
        <taxon>Pelobatoidea</taxon>
        <taxon>Pelobatidae</taxon>
        <taxon>Pelobates</taxon>
    </lineage>
</organism>
<dbReference type="EMBL" id="OW240913">
    <property type="protein sequence ID" value="CAH2248825.1"/>
    <property type="molecule type" value="Genomic_DNA"/>
</dbReference>
<dbReference type="AlphaFoldDB" id="A0AAD1RCY6"/>
<feature type="compositionally biased region" description="Basic and acidic residues" evidence="2">
    <location>
        <begin position="217"/>
        <end position="235"/>
    </location>
</feature>
<feature type="region of interest" description="Disordered" evidence="2">
    <location>
        <begin position="114"/>
        <end position="134"/>
    </location>
</feature>
<reference evidence="3" key="1">
    <citation type="submission" date="2022-03" db="EMBL/GenBank/DDBJ databases">
        <authorList>
            <person name="Alioto T."/>
            <person name="Alioto T."/>
            <person name="Gomez Garrido J."/>
        </authorList>
    </citation>
    <scope>NUCLEOTIDE SEQUENCE</scope>
</reference>
<name>A0AAD1RCY6_PELCU</name>
<gene>
    <name evidence="3" type="ORF">PECUL_23A043232</name>
</gene>
<evidence type="ECO:0000256" key="2">
    <source>
        <dbReference type="SAM" id="MobiDB-lite"/>
    </source>
</evidence>
<keyword evidence="1" id="KW-0175">Coiled coil</keyword>
<feature type="compositionally biased region" description="Basic and acidic residues" evidence="2">
    <location>
        <begin position="114"/>
        <end position="123"/>
    </location>
</feature>
<feature type="compositionally biased region" description="Polar residues" evidence="2">
    <location>
        <begin position="124"/>
        <end position="134"/>
    </location>
</feature>
<keyword evidence="4" id="KW-1185">Reference proteome</keyword>
<evidence type="ECO:0000313" key="4">
    <source>
        <dbReference type="Proteomes" id="UP001295444"/>
    </source>
</evidence>
<feature type="region of interest" description="Disordered" evidence="2">
    <location>
        <begin position="280"/>
        <end position="315"/>
    </location>
</feature>
<evidence type="ECO:0000256" key="1">
    <source>
        <dbReference type="SAM" id="Coils"/>
    </source>
</evidence>
<evidence type="ECO:0000313" key="3">
    <source>
        <dbReference type="EMBL" id="CAH2248825.1"/>
    </source>
</evidence>
<dbReference type="Proteomes" id="UP001295444">
    <property type="component" value="Chromosome 02"/>
</dbReference>